<dbReference type="EMBL" id="RBOW01000672">
    <property type="protein sequence ID" value="RMN25468.1"/>
    <property type="molecule type" value="Genomic_DNA"/>
</dbReference>
<feature type="non-terminal residue" evidence="1">
    <location>
        <position position="169"/>
    </location>
</feature>
<name>A0A3M3KQW0_PSECA</name>
<reference evidence="1 2" key="1">
    <citation type="submission" date="2018-08" db="EMBL/GenBank/DDBJ databases">
        <title>Recombination of ecologically and evolutionarily significant loci maintains genetic cohesion in the Pseudomonas syringae species complex.</title>
        <authorList>
            <person name="Dillon M."/>
            <person name="Thakur S."/>
            <person name="Almeida R.N.D."/>
            <person name="Weir B.S."/>
            <person name="Guttman D.S."/>
        </authorList>
    </citation>
    <scope>NUCLEOTIDE SEQUENCE [LARGE SCALE GENOMIC DNA]</scope>
    <source>
        <strain evidence="1 2">ICMP 2821</strain>
    </source>
</reference>
<comment type="caution">
    <text evidence="1">The sequence shown here is derived from an EMBL/GenBank/DDBJ whole genome shotgun (WGS) entry which is preliminary data.</text>
</comment>
<accession>A0A3M3KQW0</accession>
<proteinExistence type="predicted"/>
<evidence type="ECO:0000313" key="1">
    <source>
        <dbReference type="EMBL" id="RMN25468.1"/>
    </source>
</evidence>
<sequence length="169" mass="18749">MSSYGASNVTRWAPRKVSPVDEAGKLEHGLFMTVDKEGKRVTFMAHGVKPDDVGEPAMMAVEEYSGSGPYSGKSFSAYSFFDFLKSKKVDLNKYEKVRLIMCHSADGEEKSFAATFSKLINKPVKGYEGPVDALWGIDYAKDAFQGARNPDQIKAAQEQLKLRPPRETL</sequence>
<organism evidence="1 2">
    <name type="scientific">Pseudomonas cannabina</name>
    <dbReference type="NCBI Taxonomy" id="86840"/>
    <lineage>
        <taxon>Bacteria</taxon>
        <taxon>Pseudomonadati</taxon>
        <taxon>Pseudomonadota</taxon>
        <taxon>Gammaproteobacteria</taxon>
        <taxon>Pseudomonadales</taxon>
        <taxon>Pseudomonadaceae</taxon>
        <taxon>Pseudomonas</taxon>
    </lineage>
</organism>
<dbReference type="Proteomes" id="UP000281372">
    <property type="component" value="Unassembled WGS sequence"/>
</dbReference>
<evidence type="ECO:0000313" key="2">
    <source>
        <dbReference type="Proteomes" id="UP000281372"/>
    </source>
</evidence>
<gene>
    <name evidence="1" type="ORF">ALQ64_04740</name>
</gene>
<dbReference type="AlphaFoldDB" id="A0A3M3KQW0"/>
<protein>
    <submittedName>
        <fullName evidence="1">YD repeat protein</fullName>
    </submittedName>
</protein>